<evidence type="ECO:0000313" key="3">
    <source>
        <dbReference type="EMBL" id="MFC5345927.1"/>
    </source>
</evidence>
<name>A0ABW0FW54_9CAUL</name>
<evidence type="ECO:0000256" key="2">
    <source>
        <dbReference type="SAM" id="SignalP"/>
    </source>
</evidence>
<dbReference type="PROSITE" id="PS50005">
    <property type="entry name" value="TPR"/>
    <property type="match status" value="4"/>
</dbReference>
<feature type="repeat" description="TPR" evidence="1">
    <location>
        <begin position="386"/>
        <end position="419"/>
    </location>
</feature>
<keyword evidence="1" id="KW-0802">TPR repeat</keyword>
<organism evidence="3 4">
    <name type="scientific">Brevundimonas staleyi</name>
    <dbReference type="NCBI Taxonomy" id="74326"/>
    <lineage>
        <taxon>Bacteria</taxon>
        <taxon>Pseudomonadati</taxon>
        <taxon>Pseudomonadota</taxon>
        <taxon>Alphaproteobacteria</taxon>
        <taxon>Caulobacterales</taxon>
        <taxon>Caulobacteraceae</taxon>
        <taxon>Brevundimonas</taxon>
    </lineage>
</organism>
<dbReference type="InterPro" id="IPR019734">
    <property type="entry name" value="TPR_rpt"/>
</dbReference>
<dbReference type="SMART" id="SM00028">
    <property type="entry name" value="TPR"/>
    <property type="match status" value="5"/>
</dbReference>
<evidence type="ECO:0000256" key="1">
    <source>
        <dbReference type="PROSITE-ProRule" id="PRU00339"/>
    </source>
</evidence>
<feature type="repeat" description="TPR" evidence="1">
    <location>
        <begin position="524"/>
        <end position="557"/>
    </location>
</feature>
<proteinExistence type="predicted"/>
<dbReference type="EMBL" id="JBHSLF010000054">
    <property type="protein sequence ID" value="MFC5345927.1"/>
    <property type="molecule type" value="Genomic_DNA"/>
</dbReference>
<comment type="caution">
    <text evidence="3">The sequence shown here is derived from an EMBL/GenBank/DDBJ whole genome shotgun (WGS) entry which is preliminary data.</text>
</comment>
<dbReference type="RefSeq" id="WP_374036960.1">
    <property type="nucleotide sequence ID" value="NZ_CP169082.1"/>
</dbReference>
<reference evidence="4" key="1">
    <citation type="journal article" date="2019" name="Int. J. Syst. Evol. Microbiol.">
        <title>The Global Catalogue of Microorganisms (GCM) 10K type strain sequencing project: providing services to taxonomists for standard genome sequencing and annotation.</title>
        <authorList>
            <consortium name="The Broad Institute Genomics Platform"/>
            <consortium name="The Broad Institute Genome Sequencing Center for Infectious Disease"/>
            <person name="Wu L."/>
            <person name="Ma J."/>
        </authorList>
    </citation>
    <scope>NUCLEOTIDE SEQUENCE [LARGE SCALE GENOMIC DNA]</scope>
    <source>
        <strain evidence="4">JCM 12125</strain>
    </source>
</reference>
<feature type="repeat" description="TPR" evidence="1">
    <location>
        <begin position="455"/>
        <end position="488"/>
    </location>
</feature>
<dbReference type="Proteomes" id="UP001596152">
    <property type="component" value="Unassembled WGS sequence"/>
</dbReference>
<accession>A0ABW0FW54</accession>
<evidence type="ECO:0000313" key="4">
    <source>
        <dbReference type="Proteomes" id="UP001596152"/>
    </source>
</evidence>
<dbReference type="Gene3D" id="1.25.40.10">
    <property type="entry name" value="Tetratricopeptide repeat domain"/>
    <property type="match status" value="3"/>
</dbReference>
<sequence>MRHASLRSILVAFTALTAAPAFAQEAPPVVDPAPRIQDIIPEPPVSAPSVAPPPLIVVGEGAQTAAPTIEPIPRVWSPSPRDGQGRTAYGLYLTGRSALARGQAEQGAAYLSAVESLTPEQPTVRDQAFTSALLAGDLDIAARIAPDAATAAPVIAEAGALVSVVQTFVSGDAKAANDALKARPVLAPHARAAALIGPWIAAAAGDWDTALAEPNPSGDPITVLFGRYHHAQLLEHRRRFDEAEAELHDLAFDARAAPLFRAAYGEFLERRGKRDEALAFYDSTLAAGSQDPAIVSAKSRVESRTRPPALSNYRDGAARALIVAARQVGSEGANEFAVVYLRLSLNLQRDPETIFLLGQTLAQANLDATSRAVLGSVPRTDPRLYASAQVMVGLSLAEAGDQDQALTAFEAAREAAPTDPRIALITAGHLLQLNRYDDALVLLNGPLLDTENQAANVRFMRGAAYESLNRVPEAEAQLWAALQAEPNDPTYLNYLGYLWVDSGARVAEGAEMIARAHAADPTNGNIQDSLGWAQYRQGQFDTAVETLEQAVAKEPANAEINDHLGDAYWQVGRRREAGFQWNRVLTLDPDDERRAEVERKLTEGLAL</sequence>
<gene>
    <name evidence="3" type="ORF">ACFPIE_18585</name>
</gene>
<dbReference type="PANTHER" id="PTHR12558">
    <property type="entry name" value="CELL DIVISION CYCLE 16,23,27"/>
    <property type="match status" value="1"/>
</dbReference>
<dbReference type="Pfam" id="PF13414">
    <property type="entry name" value="TPR_11"/>
    <property type="match status" value="1"/>
</dbReference>
<dbReference type="SUPFAM" id="SSF48452">
    <property type="entry name" value="TPR-like"/>
    <property type="match status" value="1"/>
</dbReference>
<keyword evidence="4" id="KW-1185">Reference proteome</keyword>
<dbReference type="PANTHER" id="PTHR12558:SF13">
    <property type="entry name" value="CELL DIVISION CYCLE PROTEIN 27 HOMOLOG"/>
    <property type="match status" value="1"/>
</dbReference>
<feature type="signal peptide" evidence="2">
    <location>
        <begin position="1"/>
        <end position="23"/>
    </location>
</feature>
<keyword evidence="2" id="KW-0732">Signal</keyword>
<dbReference type="Pfam" id="PF13432">
    <property type="entry name" value="TPR_16"/>
    <property type="match status" value="1"/>
</dbReference>
<feature type="repeat" description="TPR" evidence="1">
    <location>
        <begin position="558"/>
        <end position="591"/>
    </location>
</feature>
<protein>
    <submittedName>
        <fullName evidence="3">Tetratricopeptide repeat protein</fullName>
    </submittedName>
</protein>
<feature type="chain" id="PRO_5047264658" evidence="2">
    <location>
        <begin position="24"/>
        <end position="607"/>
    </location>
</feature>
<dbReference type="InterPro" id="IPR011990">
    <property type="entry name" value="TPR-like_helical_dom_sf"/>
</dbReference>